<dbReference type="RefSeq" id="WP_238579349.1">
    <property type="nucleotide sequence ID" value="NZ_BBRC01000002.1"/>
</dbReference>
<dbReference type="SUPFAM" id="SSF88659">
    <property type="entry name" value="Sigma3 and sigma4 domains of RNA polymerase sigma factors"/>
    <property type="match status" value="1"/>
</dbReference>
<protein>
    <submittedName>
        <fullName evidence="8">RNA polymerase sigma-70 factor (ECF subfamily)</fullName>
    </submittedName>
</protein>
<dbReference type="InterPro" id="IPR036388">
    <property type="entry name" value="WH-like_DNA-bd_sf"/>
</dbReference>
<dbReference type="Gene3D" id="1.10.1740.10">
    <property type="match status" value="1"/>
</dbReference>
<dbReference type="PANTHER" id="PTHR43133:SF50">
    <property type="entry name" value="ECF RNA POLYMERASE SIGMA FACTOR SIGM"/>
    <property type="match status" value="1"/>
</dbReference>
<dbReference type="Gene3D" id="1.10.10.10">
    <property type="entry name" value="Winged helix-like DNA-binding domain superfamily/Winged helix DNA-binding domain"/>
    <property type="match status" value="1"/>
</dbReference>
<evidence type="ECO:0000313" key="8">
    <source>
        <dbReference type="EMBL" id="NYI42094.1"/>
    </source>
</evidence>
<evidence type="ECO:0000256" key="2">
    <source>
        <dbReference type="ARBA" id="ARBA00023015"/>
    </source>
</evidence>
<feature type="domain" description="RNA polymerase sigma-70 region 2" evidence="6">
    <location>
        <begin position="12"/>
        <end position="77"/>
    </location>
</feature>
<dbReference type="CDD" id="cd06171">
    <property type="entry name" value="Sigma70_r4"/>
    <property type="match status" value="1"/>
</dbReference>
<dbReference type="EMBL" id="JACBZO010000001">
    <property type="protein sequence ID" value="NYI42094.1"/>
    <property type="molecule type" value="Genomic_DNA"/>
</dbReference>
<dbReference type="Pfam" id="PF04542">
    <property type="entry name" value="Sigma70_r2"/>
    <property type="match status" value="1"/>
</dbReference>
<dbReference type="NCBIfam" id="TIGR02937">
    <property type="entry name" value="sigma70-ECF"/>
    <property type="match status" value="1"/>
</dbReference>
<name>A0A7Y9ZB35_9MICO</name>
<dbReference type="InterPro" id="IPR013325">
    <property type="entry name" value="RNA_pol_sigma_r2"/>
</dbReference>
<evidence type="ECO:0000256" key="1">
    <source>
        <dbReference type="ARBA" id="ARBA00010641"/>
    </source>
</evidence>
<keyword evidence="4" id="KW-0238">DNA-binding</keyword>
<dbReference type="InterPro" id="IPR013249">
    <property type="entry name" value="RNA_pol_sigma70_r4_t2"/>
</dbReference>
<evidence type="ECO:0000259" key="7">
    <source>
        <dbReference type="Pfam" id="PF08281"/>
    </source>
</evidence>
<sequence>MSAWRSLLDQLMRERGRALFGYAYALTGDRYDAEDLLQDALVRAFRGGRTASSLDAAHVYVKRAIATAFIDRSRRAAVRPLISGTGGDLQDWVWALPAAPDHAGDVGSALDLQSALLTLAPRERACIVLRFMDDLTVGAVADTLGLTPGTVKRYLSDAKEKLRALLPGLDLDDLETVAIETRDGSGR</sequence>
<dbReference type="GO" id="GO:0006352">
    <property type="term" value="P:DNA-templated transcription initiation"/>
    <property type="evidence" value="ECO:0007669"/>
    <property type="project" value="InterPro"/>
</dbReference>
<evidence type="ECO:0000313" key="9">
    <source>
        <dbReference type="Proteomes" id="UP000547973"/>
    </source>
</evidence>
<accession>A0A7Y9ZB35</accession>
<evidence type="ECO:0000256" key="4">
    <source>
        <dbReference type="ARBA" id="ARBA00023125"/>
    </source>
</evidence>
<comment type="caution">
    <text evidence="8">The sequence shown here is derived from an EMBL/GenBank/DDBJ whole genome shotgun (WGS) entry which is preliminary data.</text>
</comment>
<dbReference type="InterPro" id="IPR007627">
    <property type="entry name" value="RNA_pol_sigma70_r2"/>
</dbReference>
<dbReference type="InterPro" id="IPR039425">
    <property type="entry name" value="RNA_pol_sigma-70-like"/>
</dbReference>
<organism evidence="8 9">
    <name type="scientific">Demequina lutea</name>
    <dbReference type="NCBI Taxonomy" id="431489"/>
    <lineage>
        <taxon>Bacteria</taxon>
        <taxon>Bacillati</taxon>
        <taxon>Actinomycetota</taxon>
        <taxon>Actinomycetes</taxon>
        <taxon>Micrococcales</taxon>
        <taxon>Demequinaceae</taxon>
        <taxon>Demequina</taxon>
    </lineage>
</organism>
<dbReference type="AlphaFoldDB" id="A0A7Y9ZB35"/>
<dbReference type="PANTHER" id="PTHR43133">
    <property type="entry name" value="RNA POLYMERASE ECF-TYPE SIGMA FACTO"/>
    <property type="match status" value="1"/>
</dbReference>
<dbReference type="Proteomes" id="UP000547973">
    <property type="component" value="Unassembled WGS sequence"/>
</dbReference>
<evidence type="ECO:0000259" key="6">
    <source>
        <dbReference type="Pfam" id="PF04542"/>
    </source>
</evidence>
<dbReference type="GO" id="GO:0003677">
    <property type="term" value="F:DNA binding"/>
    <property type="evidence" value="ECO:0007669"/>
    <property type="project" value="UniProtKB-KW"/>
</dbReference>
<keyword evidence="5" id="KW-0804">Transcription</keyword>
<keyword evidence="2" id="KW-0805">Transcription regulation</keyword>
<comment type="similarity">
    <text evidence="1">Belongs to the sigma-70 factor family. ECF subfamily.</text>
</comment>
<dbReference type="InterPro" id="IPR014284">
    <property type="entry name" value="RNA_pol_sigma-70_dom"/>
</dbReference>
<proteinExistence type="inferred from homology"/>
<evidence type="ECO:0000256" key="5">
    <source>
        <dbReference type="ARBA" id="ARBA00023163"/>
    </source>
</evidence>
<feature type="domain" description="RNA polymerase sigma factor 70 region 4 type 2" evidence="7">
    <location>
        <begin position="111"/>
        <end position="162"/>
    </location>
</feature>
<keyword evidence="3" id="KW-0731">Sigma factor</keyword>
<reference evidence="8 9" key="1">
    <citation type="submission" date="2020-07" db="EMBL/GenBank/DDBJ databases">
        <title>Sequencing the genomes of 1000 actinobacteria strains.</title>
        <authorList>
            <person name="Klenk H.-P."/>
        </authorList>
    </citation>
    <scope>NUCLEOTIDE SEQUENCE [LARGE SCALE GENOMIC DNA]</scope>
    <source>
        <strain evidence="8 9">DSM 19970</strain>
    </source>
</reference>
<gene>
    <name evidence="8" type="ORF">BKA03_002213</name>
</gene>
<dbReference type="SUPFAM" id="SSF88946">
    <property type="entry name" value="Sigma2 domain of RNA polymerase sigma factors"/>
    <property type="match status" value="1"/>
</dbReference>
<keyword evidence="9" id="KW-1185">Reference proteome</keyword>
<dbReference type="GO" id="GO:0016987">
    <property type="term" value="F:sigma factor activity"/>
    <property type="evidence" value="ECO:0007669"/>
    <property type="project" value="UniProtKB-KW"/>
</dbReference>
<dbReference type="Pfam" id="PF08281">
    <property type="entry name" value="Sigma70_r4_2"/>
    <property type="match status" value="1"/>
</dbReference>
<dbReference type="InterPro" id="IPR013324">
    <property type="entry name" value="RNA_pol_sigma_r3/r4-like"/>
</dbReference>
<evidence type="ECO:0000256" key="3">
    <source>
        <dbReference type="ARBA" id="ARBA00023082"/>
    </source>
</evidence>